<dbReference type="SMART" id="SM00587">
    <property type="entry name" value="CHK"/>
    <property type="match status" value="1"/>
</dbReference>
<sequence>MSNYHQNDLKYIIEEIIKSDGFSKNAVITFSKGREKCDGYMGDMVRIDIEENGRTLFLVAKISLKHKSIRSIVPVEEAYGNEIQFYENIFPALDEHQRKMKVEKCFDSVPRFFKSNGNSGEEYLILENLKELGYEMFNLKNDIDEEHSRVICETLGKFHALSFSLKYINPDKYYSLIKKLQCINLGFMKYKGGCINLCFKVIKKVLDEMGKSHERIDYYAENAEDVFKKVLYSSKHEEYSCILHLDDWLNNFMFKYKTLNGKRTLEDIKLLDWQACFYGSPVLDLSYFLYSAAPVEILNNWEIYLKIYYNALTTFLPQQKNIMEIIYPLRILKDHWKKYCEFGMIRGLIITKIKLSDTTNLVDPAESGESDYFERIMYADCDREGLCERVYDLFGHMENLGVFDEF</sequence>
<dbReference type="EMBL" id="JABFTP020000185">
    <property type="protein sequence ID" value="KAL3288598.1"/>
    <property type="molecule type" value="Genomic_DNA"/>
</dbReference>
<dbReference type="InterPro" id="IPR015897">
    <property type="entry name" value="CHK_kinase-like"/>
</dbReference>
<dbReference type="PANTHER" id="PTHR11012:SF30">
    <property type="entry name" value="PROTEIN KINASE-LIKE DOMAIN-CONTAINING"/>
    <property type="match status" value="1"/>
</dbReference>
<dbReference type="Proteomes" id="UP001516400">
    <property type="component" value="Unassembled WGS sequence"/>
</dbReference>
<dbReference type="Gene3D" id="3.90.1200.10">
    <property type="match status" value="1"/>
</dbReference>
<dbReference type="AlphaFoldDB" id="A0ABD2PCA0"/>
<evidence type="ECO:0000313" key="3">
    <source>
        <dbReference type="Proteomes" id="UP001516400"/>
    </source>
</evidence>
<dbReference type="InterPro" id="IPR004119">
    <property type="entry name" value="EcKL"/>
</dbReference>
<accession>A0ABD2PCA0</accession>
<dbReference type="PANTHER" id="PTHR11012">
    <property type="entry name" value="PROTEIN KINASE-LIKE DOMAIN-CONTAINING"/>
    <property type="match status" value="1"/>
</dbReference>
<dbReference type="SUPFAM" id="SSF56112">
    <property type="entry name" value="Protein kinase-like (PK-like)"/>
    <property type="match status" value="1"/>
</dbReference>
<gene>
    <name evidence="2" type="ORF">HHI36_003036</name>
</gene>
<reference evidence="2 3" key="1">
    <citation type="journal article" date="2021" name="BMC Biol.">
        <title>Horizontally acquired antibacterial genes associated with adaptive radiation of ladybird beetles.</title>
        <authorList>
            <person name="Li H.S."/>
            <person name="Tang X.F."/>
            <person name="Huang Y.H."/>
            <person name="Xu Z.Y."/>
            <person name="Chen M.L."/>
            <person name="Du X.Y."/>
            <person name="Qiu B.Y."/>
            <person name="Chen P.T."/>
            <person name="Zhang W."/>
            <person name="Slipinski A."/>
            <person name="Escalona H.E."/>
            <person name="Waterhouse R.M."/>
            <person name="Zwick A."/>
            <person name="Pang H."/>
        </authorList>
    </citation>
    <scope>NUCLEOTIDE SEQUENCE [LARGE SCALE GENOMIC DNA]</scope>
    <source>
        <strain evidence="2">SYSU2018</strain>
    </source>
</reference>
<organism evidence="2 3">
    <name type="scientific">Cryptolaemus montrouzieri</name>
    <dbReference type="NCBI Taxonomy" id="559131"/>
    <lineage>
        <taxon>Eukaryota</taxon>
        <taxon>Metazoa</taxon>
        <taxon>Ecdysozoa</taxon>
        <taxon>Arthropoda</taxon>
        <taxon>Hexapoda</taxon>
        <taxon>Insecta</taxon>
        <taxon>Pterygota</taxon>
        <taxon>Neoptera</taxon>
        <taxon>Endopterygota</taxon>
        <taxon>Coleoptera</taxon>
        <taxon>Polyphaga</taxon>
        <taxon>Cucujiformia</taxon>
        <taxon>Coccinelloidea</taxon>
        <taxon>Coccinellidae</taxon>
        <taxon>Scymninae</taxon>
        <taxon>Scymnini</taxon>
        <taxon>Cryptolaemus</taxon>
    </lineage>
</organism>
<proteinExistence type="predicted"/>
<keyword evidence="3" id="KW-1185">Reference proteome</keyword>
<evidence type="ECO:0000313" key="2">
    <source>
        <dbReference type="EMBL" id="KAL3288598.1"/>
    </source>
</evidence>
<protein>
    <recommendedName>
        <fullName evidence="1">CHK kinase-like domain-containing protein</fullName>
    </recommendedName>
</protein>
<name>A0ABD2PCA0_9CUCU</name>
<dbReference type="Pfam" id="PF02958">
    <property type="entry name" value="EcKL"/>
    <property type="match status" value="1"/>
</dbReference>
<evidence type="ECO:0000259" key="1">
    <source>
        <dbReference type="SMART" id="SM00587"/>
    </source>
</evidence>
<dbReference type="InterPro" id="IPR011009">
    <property type="entry name" value="Kinase-like_dom_sf"/>
</dbReference>
<feature type="domain" description="CHK kinase-like" evidence="1">
    <location>
        <begin position="124"/>
        <end position="318"/>
    </location>
</feature>
<comment type="caution">
    <text evidence="2">The sequence shown here is derived from an EMBL/GenBank/DDBJ whole genome shotgun (WGS) entry which is preliminary data.</text>
</comment>